<dbReference type="Gene3D" id="3.40.50.1000">
    <property type="entry name" value="HAD superfamily/HAD-like"/>
    <property type="match status" value="1"/>
</dbReference>
<dbReference type="InterPro" id="IPR036412">
    <property type="entry name" value="HAD-like_sf"/>
</dbReference>
<dbReference type="NCBIfam" id="TIGR01484">
    <property type="entry name" value="HAD-SF-IIB"/>
    <property type="match status" value="1"/>
</dbReference>
<organism evidence="1 2">
    <name type="scientific">Catenisphaera adipataccumulans</name>
    <dbReference type="NCBI Taxonomy" id="700500"/>
    <lineage>
        <taxon>Bacteria</taxon>
        <taxon>Bacillati</taxon>
        <taxon>Bacillota</taxon>
        <taxon>Erysipelotrichia</taxon>
        <taxon>Erysipelotrichales</taxon>
        <taxon>Erysipelotrichaceae</taxon>
        <taxon>Catenisphaera</taxon>
    </lineage>
</organism>
<dbReference type="Pfam" id="PF08282">
    <property type="entry name" value="Hydrolase_3"/>
    <property type="match status" value="1"/>
</dbReference>
<gene>
    <name evidence="1" type="ORF">HNQ47_000327</name>
</gene>
<dbReference type="CDD" id="cd07516">
    <property type="entry name" value="HAD_Pase"/>
    <property type="match status" value="1"/>
</dbReference>
<protein>
    <submittedName>
        <fullName evidence="1">Uncharacterized protein</fullName>
    </submittedName>
</protein>
<dbReference type="SFLD" id="SFLDG01140">
    <property type="entry name" value="C2.B:_Phosphomannomutase_and_P"/>
    <property type="match status" value="1"/>
</dbReference>
<dbReference type="Proteomes" id="UP000539953">
    <property type="component" value="Unassembled WGS sequence"/>
</dbReference>
<dbReference type="PANTHER" id="PTHR10000">
    <property type="entry name" value="PHOSPHOSERINE PHOSPHATASE"/>
    <property type="match status" value="1"/>
</dbReference>
<dbReference type="GO" id="GO:0000287">
    <property type="term" value="F:magnesium ion binding"/>
    <property type="evidence" value="ECO:0007669"/>
    <property type="project" value="TreeGrafter"/>
</dbReference>
<dbReference type="PANTHER" id="PTHR10000:SF8">
    <property type="entry name" value="HAD SUPERFAMILY HYDROLASE-LIKE, TYPE 3"/>
    <property type="match status" value="1"/>
</dbReference>
<dbReference type="GO" id="GO:0005829">
    <property type="term" value="C:cytosol"/>
    <property type="evidence" value="ECO:0007669"/>
    <property type="project" value="TreeGrafter"/>
</dbReference>
<dbReference type="SFLD" id="SFLDS00003">
    <property type="entry name" value="Haloacid_Dehalogenase"/>
    <property type="match status" value="1"/>
</dbReference>
<name>A0A7W8CWL9_9FIRM</name>
<dbReference type="InterPro" id="IPR006379">
    <property type="entry name" value="HAD-SF_hydro_IIB"/>
</dbReference>
<evidence type="ECO:0000313" key="2">
    <source>
        <dbReference type="Proteomes" id="UP000539953"/>
    </source>
</evidence>
<comment type="caution">
    <text evidence="1">The sequence shown here is derived from an EMBL/GenBank/DDBJ whole genome shotgun (WGS) entry which is preliminary data.</text>
</comment>
<dbReference type="InterPro" id="IPR000150">
    <property type="entry name" value="Cof"/>
</dbReference>
<dbReference type="AlphaFoldDB" id="A0A7W8CWL9"/>
<dbReference type="Gene3D" id="3.30.1240.10">
    <property type="match status" value="1"/>
</dbReference>
<dbReference type="RefSeq" id="WP_183326886.1">
    <property type="nucleotide sequence ID" value="NZ_JACHHK010000001.1"/>
</dbReference>
<dbReference type="InterPro" id="IPR023214">
    <property type="entry name" value="HAD_sf"/>
</dbReference>
<dbReference type="NCBIfam" id="TIGR00099">
    <property type="entry name" value="Cof-subfamily"/>
    <property type="match status" value="1"/>
</dbReference>
<proteinExistence type="predicted"/>
<dbReference type="GO" id="GO:0016791">
    <property type="term" value="F:phosphatase activity"/>
    <property type="evidence" value="ECO:0007669"/>
    <property type="project" value="TreeGrafter"/>
</dbReference>
<keyword evidence="2" id="KW-1185">Reference proteome</keyword>
<dbReference type="EMBL" id="JACHHK010000001">
    <property type="protein sequence ID" value="MBB5182324.1"/>
    <property type="molecule type" value="Genomic_DNA"/>
</dbReference>
<reference evidence="1 2" key="1">
    <citation type="submission" date="2020-08" db="EMBL/GenBank/DDBJ databases">
        <title>Genomic Encyclopedia of Type Strains, Phase IV (KMG-IV): sequencing the most valuable type-strain genomes for metagenomic binning, comparative biology and taxonomic classification.</title>
        <authorList>
            <person name="Goeker M."/>
        </authorList>
    </citation>
    <scope>NUCLEOTIDE SEQUENCE [LARGE SCALE GENOMIC DNA]</scope>
    <source>
        <strain evidence="1 2">DSM 25799</strain>
    </source>
</reference>
<sequence length="279" mass="31783">MEKKQITLVATDLDGTFLNSEKKVTDLNREAIHRLKEKGILFGIASGRPIDTIRPMIADWQIEKSVSFIVGMNGGVLYDVRRREKEEYHLIPGAACLKVYHFFKDLDITFQITVGPTCYTNHSTEKNRARSRIFGEYEIEVDLEEFLKNRDVNKMILHFNADYMPVIKERAAKFRDHRVVGFATADDLFEYVDPAINKGFGIRKLAKHYGTDLSNIVVFGDAPNDREMIEIAGTGVCMKNGSEESKRVADYITPETNDDSAVGRFIMKHIMENAYVNMG</sequence>
<evidence type="ECO:0000313" key="1">
    <source>
        <dbReference type="EMBL" id="MBB5182324.1"/>
    </source>
</evidence>
<accession>A0A7W8CWL9</accession>
<dbReference type="PROSITE" id="PS01229">
    <property type="entry name" value="COF_2"/>
    <property type="match status" value="1"/>
</dbReference>
<dbReference type="SUPFAM" id="SSF56784">
    <property type="entry name" value="HAD-like"/>
    <property type="match status" value="1"/>
</dbReference>